<comment type="caution">
    <text evidence="1">The sequence shown here is derived from an EMBL/GenBank/DDBJ whole genome shotgun (WGS) entry which is preliminary data.</text>
</comment>
<evidence type="ECO:0000313" key="1">
    <source>
        <dbReference type="EMBL" id="RUT66813.1"/>
    </source>
</evidence>
<sequence length="71" mass="8633">MHKVELNKLKLSLKDNGLVEQKTISNNKFKSTFYFSENNNGNDIWWWEIYKDFIKDKKKAKKYISYWPANI</sequence>
<protein>
    <submittedName>
        <fullName evidence="1">Uncharacterized protein</fullName>
    </submittedName>
</protein>
<dbReference type="EMBL" id="NRQY01000001">
    <property type="protein sequence ID" value="RUT66813.1"/>
    <property type="molecule type" value="Genomic_DNA"/>
</dbReference>
<accession>A0A433ZXH3</accession>
<organism evidence="1 2">
    <name type="scientific">Morganella morganii</name>
    <name type="common">Proteus morganii</name>
    <dbReference type="NCBI Taxonomy" id="582"/>
    <lineage>
        <taxon>Bacteria</taxon>
        <taxon>Pseudomonadati</taxon>
        <taxon>Pseudomonadota</taxon>
        <taxon>Gammaproteobacteria</taxon>
        <taxon>Enterobacterales</taxon>
        <taxon>Morganellaceae</taxon>
        <taxon>Morganella</taxon>
    </lineage>
</organism>
<dbReference type="AlphaFoldDB" id="A0A433ZXH3"/>
<gene>
    <name evidence="1" type="ORF">CKG00_10765</name>
</gene>
<reference evidence="1 2" key="1">
    <citation type="submission" date="2017-08" db="EMBL/GenBank/DDBJ databases">
        <title>Draft genome sequence of pheromone producing symbiont Morganella morganii, of the female New Zealand grass grub Costelytra giveni.</title>
        <authorList>
            <person name="Laugraud A."/>
            <person name="Young S.D."/>
            <person name="Hurst M.H."/>
        </authorList>
    </citation>
    <scope>NUCLEOTIDE SEQUENCE [LARGE SCALE GENOMIC DNA]</scope>
    <source>
        <strain evidence="1 2">MMsCG</strain>
    </source>
</reference>
<name>A0A433ZXH3_MORMO</name>
<proteinExistence type="predicted"/>
<evidence type="ECO:0000313" key="2">
    <source>
        <dbReference type="Proteomes" id="UP000286908"/>
    </source>
</evidence>
<dbReference type="Proteomes" id="UP000286908">
    <property type="component" value="Unassembled WGS sequence"/>
</dbReference>